<evidence type="ECO:0000256" key="7">
    <source>
        <dbReference type="ARBA" id="ARBA00022679"/>
    </source>
</evidence>
<evidence type="ECO:0000256" key="2">
    <source>
        <dbReference type="ARBA" id="ARBA00008536"/>
    </source>
</evidence>
<feature type="domain" description="Protein kinase" evidence="22">
    <location>
        <begin position="371"/>
        <end position="649"/>
    </location>
</feature>
<keyword evidence="24" id="KW-1185">Reference proteome</keyword>
<evidence type="ECO:0000256" key="17">
    <source>
        <dbReference type="ARBA" id="ARBA00023180"/>
    </source>
</evidence>
<dbReference type="Pfam" id="PF00069">
    <property type="entry name" value="Pkinase"/>
    <property type="match status" value="1"/>
</dbReference>
<organism evidence="23">
    <name type="scientific">Triticum aestivum</name>
    <name type="common">Wheat</name>
    <dbReference type="NCBI Taxonomy" id="4565"/>
    <lineage>
        <taxon>Eukaryota</taxon>
        <taxon>Viridiplantae</taxon>
        <taxon>Streptophyta</taxon>
        <taxon>Embryophyta</taxon>
        <taxon>Tracheophyta</taxon>
        <taxon>Spermatophyta</taxon>
        <taxon>Magnoliopsida</taxon>
        <taxon>Liliopsida</taxon>
        <taxon>Poales</taxon>
        <taxon>Poaceae</taxon>
        <taxon>BOP clade</taxon>
        <taxon>Pooideae</taxon>
        <taxon>Triticodae</taxon>
        <taxon>Triticeae</taxon>
        <taxon>Triticinae</taxon>
        <taxon>Triticum</taxon>
    </lineage>
</organism>
<keyword evidence="15 20" id="KW-0472">Membrane</keyword>
<reference evidence="23" key="2">
    <citation type="submission" date="2018-10" db="UniProtKB">
        <authorList>
            <consortium name="EnsemblPlants"/>
        </authorList>
    </citation>
    <scope>IDENTIFICATION</scope>
</reference>
<dbReference type="Gramene" id="TraesSYM4A03G02240680.1">
    <property type="protein sequence ID" value="TraesSYM4A03G02240680.1.CDS1"/>
    <property type="gene ID" value="TraesSYM4A03G02240680"/>
</dbReference>
<evidence type="ECO:0000259" key="22">
    <source>
        <dbReference type="PROSITE" id="PS50011"/>
    </source>
</evidence>
<evidence type="ECO:0000256" key="5">
    <source>
        <dbReference type="ARBA" id="ARBA00022475"/>
    </source>
</evidence>
<accession>A0A3B6I374</accession>
<comment type="similarity">
    <text evidence="2">In the N-terminal section; belongs to the leguminous lectin family.</text>
</comment>
<dbReference type="PANTHER" id="PTHR27007">
    <property type="match status" value="1"/>
</dbReference>
<dbReference type="Gramene" id="TraesJAG4A03G02214940.1">
    <property type="protein sequence ID" value="TraesJAG4A03G02214940.1.CDS1"/>
    <property type="gene ID" value="TraesJAG4A03G02214940"/>
</dbReference>
<evidence type="ECO:0000256" key="10">
    <source>
        <dbReference type="ARBA" id="ARBA00022734"/>
    </source>
</evidence>
<dbReference type="InterPro" id="IPR011009">
    <property type="entry name" value="Kinase-like_dom_sf"/>
</dbReference>
<keyword evidence="13 18" id="KW-0067">ATP-binding</keyword>
<dbReference type="GO" id="GO:0005524">
    <property type="term" value="F:ATP binding"/>
    <property type="evidence" value="ECO:0007669"/>
    <property type="project" value="UniProtKB-UniRule"/>
</dbReference>
<keyword evidence="8 20" id="KW-0812">Transmembrane</keyword>
<dbReference type="SUPFAM" id="SSF49899">
    <property type="entry name" value="Concanavalin A-like lectins/glucanases"/>
    <property type="match status" value="1"/>
</dbReference>
<dbReference type="CDD" id="cd14066">
    <property type="entry name" value="STKc_IRAK"/>
    <property type="match status" value="1"/>
</dbReference>
<keyword evidence="10" id="KW-0430">Lectin</keyword>
<evidence type="ECO:0000256" key="14">
    <source>
        <dbReference type="ARBA" id="ARBA00022989"/>
    </source>
</evidence>
<dbReference type="Gene3D" id="2.60.120.200">
    <property type="match status" value="1"/>
</dbReference>
<evidence type="ECO:0000256" key="13">
    <source>
        <dbReference type="ARBA" id="ARBA00022840"/>
    </source>
</evidence>
<protein>
    <recommendedName>
        <fullName evidence="4">non-specific serine/threonine protein kinase</fullName>
        <ecNumber evidence="4">2.7.11.1</ecNumber>
    </recommendedName>
</protein>
<dbReference type="FunFam" id="3.30.200.20:FF:000168">
    <property type="entry name" value="L-type lectin-domain containing receptor kinase IX.1"/>
    <property type="match status" value="1"/>
</dbReference>
<evidence type="ECO:0000256" key="6">
    <source>
        <dbReference type="ARBA" id="ARBA00022527"/>
    </source>
</evidence>
<dbReference type="InterPro" id="IPR019825">
    <property type="entry name" value="Lectin_legB_Mn/Ca_BS"/>
</dbReference>
<reference evidence="23" key="1">
    <citation type="submission" date="2018-08" db="EMBL/GenBank/DDBJ databases">
        <authorList>
            <person name="Rossello M."/>
        </authorList>
    </citation>
    <scope>NUCLEOTIDE SEQUENCE [LARGE SCALE GENOMIC DNA]</scope>
    <source>
        <strain evidence="23">cv. Chinese Spring</strain>
    </source>
</reference>
<evidence type="ECO:0000313" key="24">
    <source>
        <dbReference type="Proteomes" id="UP000019116"/>
    </source>
</evidence>
<keyword evidence="12" id="KW-0418">Kinase</keyword>
<evidence type="ECO:0000256" key="21">
    <source>
        <dbReference type="SAM" id="SignalP"/>
    </source>
</evidence>
<dbReference type="InterPro" id="IPR000719">
    <property type="entry name" value="Prot_kinase_dom"/>
</dbReference>
<proteinExistence type="inferred from homology"/>
<evidence type="ECO:0000256" key="15">
    <source>
        <dbReference type="ARBA" id="ARBA00023136"/>
    </source>
</evidence>
<dbReference type="CDD" id="cd06899">
    <property type="entry name" value="lectin_legume_LecRK_Arcelin_ConA"/>
    <property type="match status" value="1"/>
</dbReference>
<evidence type="ECO:0000256" key="4">
    <source>
        <dbReference type="ARBA" id="ARBA00012513"/>
    </source>
</evidence>
<evidence type="ECO:0000256" key="1">
    <source>
        <dbReference type="ARBA" id="ARBA00004251"/>
    </source>
</evidence>
<keyword evidence="17" id="KW-0325">Glycoprotein</keyword>
<dbReference type="InterPro" id="IPR008271">
    <property type="entry name" value="Ser/Thr_kinase_AS"/>
</dbReference>
<dbReference type="PROSITE" id="PS00107">
    <property type="entry name" value="PROTEIN_KINASE_ATP"/>
    <property type="match status" value="1"/>
</dbReference>
<dbReference type="Gramene" id="TraesJUL4A03G02235250.1">
    <property type="protein sequence ID" value="TraesJUL4A03G02235250.1.CDS1"/>
    <property type="gene ID" value="TraesJUL4A03G02235250"/>
</dbReference>
<keyword evidence="7" id="KW-0808">Transferase</keyword>
<dbReference type="FunFam" id="1.10.510.10:FF:000240">
    <property type="entry name" value="Lectin-domain containing receptor kinase A4.3"/>
    <property type="match status" value="1"/>
</dbReference>
<dbReference type="InterPro" id="IPR001220">
    <property type="entry name" value="Legume_lectin_dom"/>
</dbReference>
<dbReference type="Gramene" id="TraesCS4A02G468700.1">
    <property type="protein sequence ID" value="TraesCS4A02G468700.1.cds1"/>
    <property type="gene ID" value="TraesCS4A02G468700"/>
</dbReference>
<dbReference type="GO" id="GO:0004674">
    <property type="term" value="F:protein serine/threonine kinase activity"/>
    <property type="evidence" value="ECO:0007669"/>
    <property type="project" value="UniProtKB-KW"/>
</dbReference>
<feature type="transmembrane region" description="Helical" evidence="20">
    <location>
        <begin position="296"/>
        <end position="323"/>
    </location>
</feature>
<dbReference type="PROSITE" id="PS00108">
    <property type="entry name" value="PROTEIN_KINASE_ST"/>
    <property type="match status" value="1"/>
</dbReference>
<dbReference type="EnsemblPlants" id="TraesCS4A02G468700.1">
    <property type="protein sequence ID" value="TraesCS4A02G468700.1.cds1"/>
    <property type="gene ID" value="TraesCS4A02G468700"/>
</dbReference>
<keyword evidence="14 20" id="KW-1133">Transmembrane helix</keyword>
<evidence type="ECO:0000256" key="20">
    <source>
        <dbReference type="SAM" id="Phobius"/>
    </source>
</evidence>
<evidence type="ECO:0000256" key="16">
    <source>
        <dbReference type="ARBA" id="ARBA00023170"/>
    </source>
</evidence>
<dbReference type="Gene3D" id="1.10.510.10">
    <property type="entry name" value="Transferase(Phosphotransferase) domain 1"/>
    <property type="match status" value="1"/>
</dbReference>
<feature type="region of interest" description="Disordered" evidence="19">
    <location>
        <begin position="662"/>
        <end position="685"/>
    </location>
</feature>
<feature type="binding site" evidence="18">
    <location>
        <position position="401"/>
    </location>
    <ligand>
        <name>ATP</name>
        <dbReference type="ChEBI" id="CHEBI:30616"/>
    </ligand>
</feature>
<evidence type="ECO:0000256" key="19">
    <source>
        <dbReference type="SAM" id="MobiDB-lite"/>
    </source>
</evidence>
<dbReference type="SMR" id="A0A3B6I374"/>
<feature type="chain" id="PRO_5043175532" description="non-specific serine/threonine protein kinase" evidence="21">
    <location>
        <begin position="25"/>
        <end position="685"/>
    </location>
</feature>
<dbReference type="Gramene" id="TraesLDM4A03G02214450.1">
    <property type="protein sequence ID" value="TraesLDM4A03G02214450.1.CDS1"/>
    <property type="gene ID" value="TraesLDM4A03G02214450"/>
</dbReference>
<evidence type="ECO:0000256" key="3">
    <source>
        <dbReference type="ARBA" id="ARBA00010217"/>
    </source>
</evidence>
<dbReference type="RefSeq" id="XP_044361998.1">
    <property type="nucleotide sequence ID" value="XM_044506063.1"/>
</dbReference>
<dbReference type="GO" id="GO:0005886">
    <property type="term" value="C:plasma membrane"/>
    <property type="evidence" value="ECO:0000318"/>
    <property type="project" value="GO_Central"/>
</dbReference>
<dbReference type="Gramene" id="TraesCS4A03G1178400.1">
    <property type="protein sequence ID" value="TraesCS4A03G1178400.1.CDS1"/>
    <property type="gene ID" value="TraesCS4A03G1178400"/>
</dbReference>
<dbReference type="PROSITE" id="PS50011">
    <property type="entry name" value="PROTEIN_KINASE_DOM"/>
    <property type="match status" value="1"/>
</dbReference>
<dbReference type="AlphaFoldDB" id="A0A3B6I374"/>
<dbReference type="InterPro" id="IPR050528">
    <property type="entry name" value="L-type_Lectin-RKs"/>
</dbReference>
<dbReference type="OrthoDB" id="2014828at2759"/>
<keyword evidence="9 21" id="KW-0732">Signal</keyword>
<dbReference type="Pfam" id="PF00139">
    <property type="entry name" value="Lectin_legB"/>
    <property type="match status" value="1"/>
</dbReference>
<evidence type="ECO:0000256" key="9">
    <source>
        <dbReference type="ARBA" id="ARBA00022729"/>
    </source>
</evidence>
<evidence type="ECO:0000256" key="11">
    <source>
        <dbReference type="ARBA" id="ARBA00022741"/>
    </source>
</evidence>
<dbReference type="InterPro" id="IPR017441">
    <property type="entry name" value="Protein_kinase_ATP_BS"/>
</dbReference>
<feature type="signal peptide" evidence="21">
    <location>
        <begin position="1"/>
        <end position="24"/>
    </location>
</feature>
<keyword evidence="6" id="KW-0723">Serine/threonine-protein kinase</keyword>
<dbReference type="GeneID" id="123084482"/>
<dbReference type="SMART" id="SM00220">
    <property type="entry name" value="S_TKc"/>
    <property type="match status" value="1"/>
</dbReference>
<dbReference type="KEGG" id="taes:123084482"/>
<evidence type="ECO:0000256" key="8">
    <source>
        <dbReference type="ARBA" id="ARBA00022692"/>
    </source>
</evidence>
<dbReference type="InterPro" id="IPR013320">
    <property type="entry name" value="ConA-like_dom_sf"/>
</dbReference>
<dbReference type="Gene3D" id="3.30.200.20">
    <property type="entry name" value="Phosphorylase Kinase, domain 1"/>
    <property type="match status" value="1"/>
</dbReference>
<evidence type="ECO:0000256" key="12">
    <source>
        <dbReference type="ARBA" id="ARBA00022777"/>
    </source>
</evidence>
<dbReference type="STRING" id="4565.A0A3B6I374"/>
<keyword evidence="11 18" id="KW-0547">Nucleotide-binding</keyword>
<comment type="subcellular location">
    <subcellularLocation>
        <location evidence="1">Cell membrane</location>
        <topology evidence="1">Single-pass type I membrane protein</topology>
    </subcellularLocation>
</comment>
<dbReference type="GO" id="GO:0002229">
    <property type="term" value="P:defense response to oomycetes"/>
    <property type="evidence" value="ECO:0007669"/>
    <property type="project" value="UniProtKB-ARBA"/>
</dbReference>
<dbReference type="SUPFAM" id="SSF56112">
    <property type="entry name" value="Protein kinase-like (PK-like)"/>
    <property type="match status" value="1"/>
</dbReference>
<evidence type="ECO:0000256" key="18">
    <source>
        <dbReference type="PROSITE-ProRule" id="PRU10141"/>
    </source>
</evidence>
<comment type="similarity">
    <text evidence="3">In the C-terminal section; belongs to the protein kinase superfamily. Ser/Thr protein kinase family.</text>
</comment>
<keyword evidence="5" id="KW-1003">Cell membrane</keyword>
<sequence length="685" mass="74118">MSSTSLVLLLISFLFISTLPPCRPLSFSYNFSDPRTFDRSNITTDGTATLAQQDDGLIELTQNPDPREEGIANAVGRASYSMPVLLWDKATGEVTSFTTRFSFAIKKLPGNSGVTYKPSDGFAFFLCPYQLEVPVYGGGGLLGLVKGSTGATPAVIAVEFDTFQNNWDPSTDHIGIDVNSINSTVVEVLPMGTLTDRTEPMIALVSYNSSTKLLAIALQLDRSDGGIRYELNSTIDLKSLLPPEVAIGFSAASGYSTELHRVLAWSFDSTLMEVNLVPPGTPSMPNKFPQIPSKQMIWPVAGAAGAAVLLAVAFIGVLIRWFLMMRRRRRMREKEMADLEDCSLDEELKFENGSGPRRFRYGELAATTNNFSEDGKLGEGGFGSVYRGSLGGDLGPNVAIKRISKSSRQGRKEYVSEVTIISRLRHRNLVELVGWCHSSGELLLVYELVPNGSLDARLYNLGGSVLPWPSRYEIALGLGSALLYLHVECKKCVVHRDVKPSNVMLDASLGAKLGDFGLAKLLDHGISLPTVVLAGTMGYMDPEYTASGRASTASDVYSFGIVLLEMCCGRRPRDDSVKPSLLEWVWDLYGRGAAALEAADKRLDGDLDQAQMQRMLVVGLWCAHPDRGVRQSIKQALGVLQLEAPLPVLTPKMPVPTFSTSVAGPDADADGSTGGAGVYPSSMGR</sequence>
<gene>
    <name evidence="23" type="primary">LOC123084482</name>
</gene>
<keyword evidence="16" id="KW-0675">Receptor</keyword>
<dbReference type="EC" id="2.7.11.1" evidence="4"/>
<dbReference type="Proteomes" id="UP000019116">
    <property type="component" value="Chromosome 4A"/>
</dbReference>
<dbReference type="OMA" id="MEYASTT"/>
<evidence type="ECO:0000313" key="23">
    <source>
        <dbReference type="EnsemblPlants" id="TraesCS4A02G468700.1.cds1"/>
    </source>
</evidence>
<dbReference type="GO" id="GO:0030246">
    <property type="term" value="F:carbohydrate binding"/>
    <property type="evidence" value="ECO:0007669"/>
    <property type="project" value="UniProtKB-KW"/>
</dbReference>
<name>A0A3B6I374_WHEAT</name>
<dbReference type="Gramene" id="TraesSTA4A03G02211540.1">
    <property type="protein sequence ID" value="TraesSTA4A03G02211540.1.CDS1"/>
    <property type="gene ID" value="TraesSTA4A03G02211540"/>
</dbReference>
<dbReference type="PROSITE" id="PS00307">
    <property type="entry name" value="LECTIN_LEGUME_BETA"/>
    <property type="match status" value="1"/>
</dbReference>